<dbReference type="Pfam" id="PF08240">
    <property type="entry name" value="ADH_N"/>
    <property type="match status" value="1"/>
</dbReference>
<feature type="domain" description="Enoyl reductase (ER)" evidence="1">
    <location>
        <begin position="11"/>
        <end position="383"/>
    </location>
</feature>
<dbReference type="Gene3D" id="3.90.180.10">
    <property type="entry name" value="Medium-chain alcohol dehydrogenases, catalytic domain"/>
    <property type="match status" value="1"/>
</dbReference>
<dbReference type="OrthoDB" id="9801186at2"/>
<dbReference type="Proteomes" id="UP000237983">
    <property type="component" value="Unassembled WGS sequence"/>
</dbReference>
<evidence type="ECO:0000259" key="1">
    <source>
        <dbReference type="SMART" id="SM00829"/>
    </source>
</evidence>
<keyword evidence="3" id="KW-1185">Reference proteome</keyword>
<evidence type="ECO:0000313" key="3">
    <source>
        <dbReference type="Proteomes" id="UP000237983"/>
    </source>
</evidence>
<evidence type="ECO:0000313" key="2">
    <source>
        <dbReference type="EMBL" id="PRY67125.1"/>
    </source>
</evidence>
<reference evidence="2 3" key="1">
    <citation type="submission" date="2018-03" db="EMBL/GenBank/DDBJ databases">
        <title>Genomic Encyclopedia of Type Strains, Phase III (KMG-III): the genomes of soil and plant-associated and newly described type strains.</title>
        <authorList>
            <person name="Whitman W."/>
        </authorList>
    </citation>
    <scope>NUCLEOTIDE SEQUENCE [LARGE SCALE GENOMIC DNA]</scope>
    <source>
        <strain evidence="2 3">CGMCC 1.12484</strain>
    </source>
</reference>
<dbReference type="InterPro" id="IPR013154">
    <property type="entry name" value="ADH-like_N"/>
</dbReference>
<protein>
    <submittedName>
        <fullName evidence="2">Alcohol dehydrogenase-like protein</fullName>
    </submittedName>
</protein>
<dbReference type="EMBL" id="PVTL01000007">
    <property type="protein sequence ID" value="PRY67125.1"/>
    <property type="molecule type" value="Genomic_DNA"/>
</dbReference>
<dbReference type="SMART" id="SM00829">
    <property type="entry name" value="PKS_ER"/>
    <property type="match status" value="1"/>
</dbReference>
<dbReference type="PANTHER" id="PTHR45348:SF2">
    <property type="entry name" value="ZINC-TYPE ALCOHOL DEHYDROGENASE-LIKE PROTEIN C2E1P3.01"/>
    <property type="match status" value="1"/>
</dbReference>
<organism evidence="2 3">
    <name type="scientific">Glaciihabitans tibetensis</name>
    <dbReference type="NCBI Taxonomy" id="1266600"/>
    <lineage>
        <taxon>Bacteria</taxon>
        <taxon>Bacillati</taxon>
        <taxon>Actinomycetota</taxon>
        <taxon>Actinomycetes</taxon>
        <taxon>Micrococcales</taxon>
        <taxon>Microbacteriaceae</taxon>
        <taxon>Glaciihabitans</taxon>
    </lineage>
</organism>
<dbReference type="RefSeq" id="WP_106213586.1">
    <property type="nucleotide sequence ID" value="NZ_PVTL01000007.1"/>
</dbReference>
<dbReference type="GO" id="GO:0016651">
    <property type="term" value="F:oxidoreductase activity, acting on NAD(P)H"/>
    <property type="evidence" value="ECO:0007669"/>
    <property type="project" value="InterPro"/>
</dbReference>
<name>A0A2T0VAA4_9MICO</name>
<dbReference type="SUPFAM" id="SSF51735">
    <property type="entry name" value="NAD(P)-binding Rossmann-fold domains"/>
    <property type="match status" value="1"/>
</dbReference>
<dbReference type="SUPFAM" id="SSF50129">
    <property type="entry name" value="GroES-like"/>
    <property type="match status" value="1"/>
</dbReference>
<dbReference type="InterPro" id="IPR020843">
    <property type="entry name" value="ER"/>
</dbReference>
<dbReference type="CDD" id="cd08249">
    <property type="entry name" value="enoyl_reductase_like"/>
    <property type="match status" value="1"/>
</dbReference>
<dbReference type="Gene3D" id="3.40.50.720">
    <property type="entry name" value="NAD(P)-binding Rossmann-like Domain"/>
    <property type="match status" value="1"/>
</dbReference>
<gene>
    <name evidence="2" type="ORF">B0I08_10718</name>
</gene>
<dbReference type="InterPro" id="IPR036291">
    <property type="entry name" value="NAD(P)-bd_dom_sf"/>
</dbReference>
<sequence length="385" mass="40132">MPTNSAAWLDAPFGTLVVREAPYTSPGAGEIVVRNRAVAMNPLDVVKQSTGDLMYGWLPYSMILGVDVAGEVMEVGAGVTRFAVGDRVVGYAVGMEKKRNHAAEGGFQNYTVLRALLAAPIPDSMAFEDAAVLPLGISTAASALFQKDQLGLRHPLAVRQADAATERAGLAAEPREAVVVWGGSTSVGSNAIQLAVAAGYTVVTTASPRNHDRMRELGATHVFDYASPTVVADVIAAATTSGTRVIGVLAVGTGSAEPSVAIAAGTGAKRVAMASPSVSFLELPRRKGPSVTFVRVMARLVASNVALQLRCIPRGIRARFVWGSSLMNNEVGPMLWEEFLPAALAEGRYIAAPTAQVIGSGLEQVQTALDVLGRGVSARKVVVSL</sequence>
<dbReference type="AlphaFoldDB" id="A0A2T0VAA4"/>
<accession>A0A2T0VAA4</accession>
<dbReference type="InterPro" id="IPR011032">
    <property type="entry name" value="GroES-like_sf"/>
</dbReference>
<proteinExistence type="predicted"/>
<comment type="caution">
    <text evidence="2">The sequence shown here is derived from an EMBL/GenBank/DDBJ whole genome shotgun (WGS) entry which is preliminary data.</text>
</comment>
<dbReference type="InterPro" id="IPR047122">
    <property type="entry name" value="Trans-enoyl_RdTase-like"/>
</dbReference>
<dbReference type="PANTHER" id="PTHR45348">
    <property type="entry name" value="HYPOTHETICAL OXIDOREDUCTASE (EUROFUNG)"/>
    <property type="match status" value="1"/>
</dbReference>